<protein>
    <recommendedName>
        <fullName evidence="4">Zinc ribbon domain-containing protein</fullName>
    </recommendedName>
</protein>
<accession>A0A839RP60</accession>
<feature type="transmembrane region" description="Helical" evidence="1">
    <location>
        <begin position="138"/>
        <end position="157"/>
    </location>
</feature>
<dbReference type="Proteomes" id="UP000567922">
    <property type="component" value="Unassembled WGS sequence"/>
</dbReference>
<gene>
    <name evidence="2" type="ORF">FHU29_002363</name>
</gene>
<evidence type="ECO:0000313" key="2">
    <source>
        <dbReference type="EMBL" id="MBB3037914.1"/>
    </source>
</evidence>
<keyword evidence="1" id="KW-0812">Transmembrane</keyword>
<comment type="caution">
    <text evidence="2">The sequence shown here is derived from an EMBL/GenBank/DDBJ whole genome shotgun (WGS) entry which is preliminary data.</text>
</comment>
<keyword evidence="1" id="KW-0472">Membrane</keyword>
<dbReference type="RefSeq" id="WP_064441388.1">
    <property type="nucleotide sequence ID" value="NZ_BDDI01000013.1"/>
</dbReference>
<dbReference type="EMBL" id="JACHWS010000002">
    <property type="protein sequence ID" value="MBB3037914.1"/>
    <property type="molecule type" value="Genomic_DNA"/>
</dbReference>
<organism evidence="2 3">
    <name type="scientific">Hoyosella altamirensis</name>
    <dbReference type="NCBI Taxonomy" id="616997"/>
    <lineage>
        <taxon>Bacteria</taxon>
        <taxon>Bacillati</taxon>
        <taxon>Actinomycetota</taxon>
        <taxon>Actinomycetes</taxon>
        <taxon>Mycobacteriales</taxon>
        <taxon>Hoyosellaceae</taxon>
        <taxon>Hoyosella</taxon>
    </lineage>
</organism>
<evidence type="ECO:0008006" key="4">
    <source>
        <dbReference type="Google" id="ProtNLM"/>
    </source>
</evidence>
<proteinExistence type="predicted"/>
<reference evidence="2 3" key="1">
    <citation type="submission" date="2020-08" db="EMBL/GenBank/DDBJ databases">
        <title>Sequencing the genomes of 1000 actinobacteria strains.</title>
        <authorList>
            <person name="Klenk H.-P."/>
        </authorList>
    </citation>
    <scope>NUCLEOTIDE SEQUENCE [LARGE SCALE GENOMIC DNA]</scope>
    <source>
        <strain evidence="2 3">DSM 45258</strain>
    </source>
</reference>
<keyword evidence="3" id="KW-1185">Reference proteome</keyword>
<sequence>MELFIVVWFVCGVVSLAIASEKNRHAFGFFLLGFLLGPLGVVCAVLAPRGDPPAPVGMRVVTCRRCNARQNVPVNDNRFECWQCKTVAPVRVAYARPQAVTGQNSMRDWQDRYPPMVQGDSTRAVADQNEGVVKRWQVIALVVVFGALAVLAIVALAA</sequence>
<evidence type="ECO:0000256" key="1">
    <source>
        <dbReference type="SAM" id="Phobius"/>
    </source>
</evidence>
<name>A0A839RP60_9ACTN</name>
<feature type="transmembrane region" description="Helical" evidence="1">
    <location>
        <begin position="29"/>
        <end position="48"/>
    </location>
</feature>
<evidence type="ECO:0000313" key="3">
    <source>
        <dbReference type="Proteomes" id="UP000567922"/>
    </source>
</evidence>
<keyword evidence="1" id="KW-1133">Transmembrane helix</keyword>
<dbReference type="OrthoDB" id="3628326at2"/>
<dbReference type="AlphaFoldDB" id="A0A839RP60"/>